<comment type="caution">
    <text evidence="3">The sequence shown here is derived from an EMBL/GenBank/DDBJ whole genome shotgun (WGS) entry which is preliminary data.</text>
</comment>
<evidence type="ECO:0000313" key="4">
    <source>
        <dbReference type="Proteomes" id="UP000053558"/>
    </source>
</evidence>
<gene>
    <name evidence="3" type="ORF">CONPUDRAFT_72202</name>
</gene>
<sequence>MIKLYAFELDNVLWSGVLDATRYGKGRGASKVPEDNLQLRLGDEGIVEDRSVPSNPENFVILFPEVTRVFHDIAKNNLQIAIVSNNGGKKLCDRALWLFRAPDKNASRQSLTTFVRYDENDVVSKVEMFKNLKTWSGVDFVDMVFFDLDCAESQQVQQHLGVHVKTIDKRDGLTWTDYVDASQGLAGGQPPHKQPNGTPGGHIPRRDDPRQDKPPQELPPFYDMPALGRTLGSGAFSDVYMSKSDPEIIVKKLKHWRPGIQQRFVAIYKVVEAGRPFTPDPSRDTKDEEYLSQIALELRNLRAVGELKGPADPERFCGWFSMKFVRGNPIWDNATYWRHPFGVPFQTLLKRAFHLTVDEIEYFVKKHGMEHRDAHLANVKFETKGGTLVRAHVFDWGFAARMTWDGRYYVRANDTLVWNSGEAGAKYTPDQFRKYWIEWMVKTEYEAQMSRQGISREDGSKFLANLDWWFEWDK</sequence>
<dbReference type="EMBL" id="JH711577">
    <property type="protein sequence ID" value="EIW81816.1"/>
    <property type="molecule type" value="Genomic_DNA"/>
</dbReference>
<protein>
    <recommendedName>
        <fullName evidence="5">Protein kinase domain-containing protein</fullName>
    </recommendedName>
</protein>
<keyword evidence="1" id="KW-0067">ATP-binding</keyword>
<name>A0A5M3MRV2_CONPW</name>
<dbReference type="GO" id="GO:0016791">
    <property type="term" value="F:phosphatase activity"/>
    <property type="evidence" value="ECO:0007669"/>
    <property type="project" value="InterPro"/>
</dbReference>
<dbReference type="RefSeq" id="XP_007767468.1">
    <property type="nucleotide sequence ID" value="XM_007769278.1"/>
</dbReference>
<proteinExistence type="predicted"/>
<dbReference type="SUPFAM" id="SSF56112">
    <property type="entry name" value="Protein kinase-like (PK-like)"/>
    <property type="match status" value="1"/>
</dbReference>
<reference evidence="4" key="1">
    <citation type="journal article" date="2012" name="Science">
        <title>The Paleozoic origin of enzymatic lignin decomposition reconstructed from 31 fungal genomes.</title>
        <authorList>
            <person name="Floudas D."/>
            <person name="Binder M."/>
            <person name="Riley R."/>
            <person name="Barry K."/>
            <person name="Blanchette R.A."/>
            <person name="Henrissat B."/>
            <person name="Martinez A.T."/>
            <person name="Otillar R."/>
            <person name="Spatafora J.W."/>
            <person name="Yadav J.S."/>
            <person name="Aerts A."/>
            <person name="Benoit I."/>
            <person name="Boyd A."/>
            <person name="Carlson A."/>
            <person name="Copeland A."/>
            <person name="Coutinho P.M."/>
            <person name="de Vries R.P."/>
            <person name="Ferreira P."/>
            <person name="Findley K."/>
            <person name="Foster B."/>
            <person name="Gaskell J."/>
            <person name="Glotzer D."/>
            <person name="Gorecki P."/>
            <person name="Heitman J."/>
            <person name="Hesse C."/>
            <person name="Hori C."/>
            <person name="Igarashi K."/>
            <person name="Jurgens J.A."/>
            <person name="Kallen N."/>
            <person name="Kersten P."/>
            <person name="Kohler A."/>
            <person name="Kuees U."/>
            <person name="Kumar T.K.A."/>
            <person name="Kuo A."/>
            <person name="LaButti K."/>
            <person name="Larrondo L.F."/>
            <person name="Lindquist E."/>
            <person name="Ling A."/>
            <person name="Lombard V."/>
            <person name="Lucas S."/>
            <person name="Lundell T."/>
            <person name="Martin R."/>
            <person name="McLaughlin D.J."/>
            <person name="Morgenstern I."/>
            <person name="Morin E."/>
            <person name="Murat C."/>
            <person name="Nagy L.G."/>
            <person name="Nolan M."/>
            <person name="Ohm R.A."/>
            <person name="Patyshakuliyeva A."/>
            <person name="Rokas A."/>
            <person name="Ruiz-Duenas F.J."/>
            <person name="Sabat G."/>
            <person name="Salamov A."/>
            <person name="Samejima M."/>
            <person name="Schmutz J."/>
            <person name="Slot J.C."/>
            <person name="St John F."/>
            <person name="Stenlid J."/>
            <person name="Sun H."/>
            <person name="Sun S."/>
            <person name="Syed K."/>
            <person name="Tsang A."/>
            <person name="Wiebenga A."/>
            <person name="Young D."/>
            <person name="Pisabarro A."/>
            <person name="Eastwood D.C."/>
            <person name="Martin F."/>
            <person name="Cullen D."/>
            <person name="Grigoriev I.V."/>
            <person name="Hibbett D.S."/>
        </authorList>
    </citation>
    <scope>NUCLEOTIDE SEQUENCE [LARGE SCALE GENOMIC DNA]</scope>
    <source>
        <strain evidence="4">RWD-64-598 SS2</strain>
    </source>
</reference>
<dbReference type="InterPro" id="IPR010036">
    <property type="entry name" value="MDP_1_eu_arc"/>
</dbReference>
<feature type="compositionally biased region" description="Basic and acidic residues" evidence="2">
    <location>
        <begin position="204"/>
        <end position="215"/>
    </location>
</feature>
<evidence type="ECO:0000256" key="2">
    <source>
        <dbReference type="SAM" id="MobiDB-lite"/>
    </source>
</evidence>
<feature type="region of interest" description="Disordered" evidence="2">
    <location>
        <begin position="181"/>
        <end position="224"/>
    </location>
</feature>
<evidence type="ECO:0008006" key="5">
    <source>
        <dbReference type="Google" id="ProtNLM"/>
    </source>
</evidence>
<evidence type="ECO:0000313" key="3">
    <source>
        <dbReference type="EMBL" id="EIW81816.1"/>
    </source>
</evidence>
<dbReference type="InterPro" id="IPR023214">
    <property type="entry name" value="HAD_sf"/>
</dbReference>
<dbReference type="Gene3D" id="3.40.50.1000">
    <property type="entry name" value="HAD superfamily/HAD-like"/>
    <property type="match status" value="1"/>
</dbReference>
<dbReference type="InterPro" id="IPR017441">
    <property type="entry name" value="Protein_kinase_ATP_BS"/>
</dbReference>
<accession>A0A5M3MRV2</accession>
<feature type="binding site" evidence="1">
    <location>
        <position position="252"/>
    </location>
    <ligand>
        <name>ATP</name>
        <dbReference type="ChEBI" id="CHEBI:30616"/>
    </ligand>
</feature>
<dbReference type="PROSITE" id="PS00107">
    <property type="entry name" value="PROTEIN_KINASE_ATP"/>
    <property type="match status" value="1"/>
</dbReference>
<dbReference type="OMA" id="ANYNEMV"/>
<dbReference type="AlphaFoldDB" id="A0A5M3MRV2"/>
<dbReference type="KEGG" id="cput:CONPUDRAFT_72202"/>
<keyword evidence="1" id="KW-0547">Nucleotide-binding</keyword>
<dbReference type="Pfam" id="PF12689">
    <property type="entry name" value="Acid_PPase"/>
    <property type="match status" value="1"/>
</dbReference>
<dbReference type="OrthoDB" id="2674726at2759"/>
<dbReference type="GO" id="GO:0005524">
    <property type="term" value="F:ATP binding"/>
    <property type="evidence" value="ECO:0007669"/>
    <property type="project" value="UniProtKB-UniRule"/>
</dbReference>
<dbReference type="InterPro" id="IPR011009">
    <property type="entry name" value="Kinase-like_dom_sf"/>
</dbReference>
<dbReference type="Proteomes" id="UP000053558">
    <property type="component" value="Unassembled WGS sequence"/>
</dbReference>
<organism evidence="3 4">
    <name type="scientific">Coniophora puteana (strain RWD-64-598)</name>
    <name type="common">Brown rot fungus</name>
    <dbReference type="NCBI Taxonomy" id="741705"/>
    <lineage>
        <taxon>Eukaryota</taxon>
        <taxon>Fungi</taxon>
        <taxon>Dikarya</taxon>
        <taxon>Basidiomycota</taxon>
        <taxon>Agaricomycotina</taxon>
        <taxon>Agaricomycetes</taxon>
        <taxon>Agaricomycetidae</taxon>
        <taxon>Boletales</taxon>
        <taxon>Coniophorineae</taxon>
        <taxon>Coniophoraceae</taxon>
        <taxon>Coniophora</taxon>
    </lineage>
</organism>
<evidence type="ECO:0000256" key="1">
    <source>
        <dbReference type="PROSITE-ProRule" id="PRU10141"/>
    </source>
</evidence>
<dbReference type="GeneID" id="19209005"/>
<keyword evidence="4" id="KW-1185">Reference proteome</keyword>